<evidence type="ECO:0000313" key="1">
    <source>
        <dbReference type="EMBL" id="KAJ8036404.1"/>
    </source>
</evidence>
<comment type="caution">
    <text evidence="1">The sequence shown here is derived from an EMBL/GenBank/DDBJ whole genome shotgun (WGS) entry which is preliminary data.</text>
</comment>
<name>A0A9Q1H7Y6_HOLLE</name>
<organism evidence="1 2">
    <name type="scientific">Holothuria leucospilota</name>
    <name type="common">Black long sea cucumber</name>
    <name type="synonym">Mertensiothuria leucospilota</name>
    <dbReference type="NCBI Taxonomy" id="206669"/>
    <lineage>
        <taxon>Eukaryota</taxon>
        <taxon>Metazoa</taxon>
        <taxon>Echinodermata</taxon>
        <taxon>Eleutherozoa</taxon>
        <taxon>Echinozoa</taxon>
        <taxon>Holothuroidea</taxon>
        <taxon>Aspidochirotacea</taxon>
        <taxon>Aspidochirotida</taxon>
        <taxon>Holothuriidae</taxon>
        <taxon>Holothuria</taxon>
    </lineage>
</organism>
<proteinExistence type="predicted"/>
<accession>A0A9Q1H7Y6</accession>
<dbReference type="EMBL" id="JAIZAY010000009">
    <property type="protein sequence ID" value="KAJ8036404.1"/>
    <property type="molecule type" value="Genomic_DNA"/>
</dbReference>
<protein>
    <submittedName>
        <fullName evidence="1">Uncharacterized protein</fullName>
    </submittedName>
</protein>
<dbReference type="Proteomes" id="UP001152320">
    <property type="component" value="Chromosome 9"/>
</dbReference>
<keyword evidence="2" id="KW-1185">Reference proteome</keyword>
<gene>
    <name evidence="1" type="ORF">HOLleu_20365</name>
</gene>
<reference evidence="1" key="1">
    <citation type="submission" date="2021-10" db="EMBL/GenBank/DDBJ databases">
        <title>Tropical sea cucumber genome reveals ecological adaptation and Cuvierian tubules defense mechanism.</title>
        <authorList>
            <person name="Chen T."/>
        </authorList>
    </citation>
    <scope>NUCLEOTIDE SEQUENCE</scope>
    <source>
        <strain evidence="1">Nanhai2018</strain>
        <tissue evidence="1">Muscle</tissue>
    </source>
</reference>
<dbReference type="AlphaFoldDB" id="A0A9Q1H7Y6"/>
<sequence length="79" mass="9269">MKHSQLPWTPRDCPWDPDWHLDPTRSPLDVMAMQEGLSAATEPLAQTDQLLTNTKCNLLLCNFHSYKLTILEYYQHNHF</sequence>
<evidence type="ECO:0000313" key="2">
    <source>
        <dbReference type="Proteomes" id="UP001152320"/>
    </source>
</evidence>